<name>A0A1E8EZ20_9CLOT</name>
<evidence type="ECO:0000313" key="5">
    <source>
        <dbReference type="Proteomes" id="UP000175744"/>
    </source>
</evidence>
<dbReference type="RefSeq" id="WP_070110082.1">
    <property type="nucleotide sequence ID" value="NZ_LZFO01000013.1"/>
</dbReference>
<sequence length="240" mass="27513">MNIVIFIASIFLGSFLSSCVYNIPKGKTIFNFKYKSFIFESIIYIISYLCKYFNNDFNLKKYNKLSKKYVVVELITMLTTILVYNKYGFNQEFLKYIAVIYFLIVIASIDLYTSNVYFKVSIIFFLFTNVCLGYKILIGSSIKNNIAGGIIGFLIICFIILTTNGMGWGDAEICFILGLFLGKDLIIPIILISFVLGGIIGIYILILKIKSSKDYIPFLPFVFLATFTVIFFKEYLTIFL</sequence>
<evidence type="ECO:0000313" key="4">
    <source>
        <dbReference type="EMBL" id="OFI06227.1"/>
    </source>
</evidence>
<evidence type="ECO:0000259" key="3">
    <source>
        <dbReference type="Pfam" id="PF01478"/>
    </source>
</evidence>
<evidence type="ECO:0000256" key="1">
    <source>
        <dbReference type="ARBA" id="ARBA00005801"/>
    </source>
</evidence>
<dbReference type="Gene3D" id="1.20.120.1220">
    <property type="match status" value="1"/>
</dbReference>
<dbReference type="Pfam" id="PF01478">
    <property type="entry name" value="Peptidase_A24"/>
    <property type="match status" value="1"/>
</dbReference>
<keyword evidence="2" id="KW-0812">Transmembrane</keyword>
<dbReference type="STRING" id="1121290.CLAOCE_11260"/>
<accession>A0A1E8EZ20</accession>
<protein>
    <submittedName>
        <fullName evidence="4">Type IV leader peptidase family protein</fullName>
    </submittedName>
</protein>
<feature type="transmembrane region" description="Helical" evidence="2">
    <location>
        <begin position="218"/>
        <end position="238"/>
    </location>
</feature>
<dbReference type="InterPro" id="IPR050882">
    <property type="entry name" value="Prepilin_peptidase/N-MTase"/>
</dbReference>
<comment type="caution">
    <text evidence="4">The sequence shown here is derived from an EMBL/GenBank/DDBJ whole genome shotgun (WGS) entry which is preliminary data.</text>
</comment>
<dbReference type="GO" id="GO:0005886">
    <property type="term" value="C:plasma membrane"/>
    <property type="evidence" value="ECO:0007669"/>
    <property type="project" value="TreeGrafter"/>
</dbReference>
<feature type="transmembrane region" description="Helical" evidence="2">
    <location>
        <begin position="146"/>
        <end position="165"/>
    </location>
</feature>
<feature type="transmembrane region" description="Helical" evidence="2">
    <location>
        <begin position="66"/>
        <end position="84"/>
    </location>
</feature>
<dbReference type="OrthoDB" id="9789291at2"/>
<comment type="similarity">
    <text evidence="1">Belongs to the peptidase A24 family.</text>
</comment>
<dbReference type="AlphaFoldDB" id="A0A1E8EZ20"/>
<feature type="transmembrane region" description="Helical" evidence="2">
    <location>
        <begin position="93"/>
        <end position="110"/>
    </location>
</feature>
<reference evidence="4 5" key="1">
    <citation type="submission" date="2016-06" db="EMBL/GenBank/DDBJ databases">
        <title>Genome sequence of Clostridium acetireducens DSM 10703.</title>
        <authorList>
            <person name="Poehlein A."/>
            <person name="Fluechter S."/>
            <person name="Duerre P."/>
            <person name="Daniel R."/>
        </authorList>
    </citation>
    <scope>NUCLEOTIDE SEQUENCE [LARGE SCALE GENOMIC DNA]</scope>
    <source>
        <strain evidence="4 5">DSM 10703</strain>
    </source>
</reference>
<dbReference type="PANTHER" id="PTHR30487">
    <property type="entry name" value="TYPE 4 PREPILIN-LIKE PROTEINS LEADER PEPTIDE-PROCESSING ENZYME"/>
    <property type="match status" value="1"/>
</dbReference>
<organism evidence="4 5">
    <name type="scientific">Clostridium acetireducens DSM 10703</name>
    <dbReference type="NCBI Taxonomy" id="1121290"/>
    <lineage>
        <taxon>Bacteria</taxon>
        <taxon>Bacillati</taxon>
        <taxon>Bacillota</taxon>
        <taxon>Clostridia</taxon>
        <taxon>Eubacteriales</taxon>
        <taxon>Clostridiaceae</taxon>
        <taxon>Clostridium</taxon>
    </lineage>
</organism>
<feature type="domain" description="Prepilin type IV endopeptidase peptidase" evidence="3">
    <location>
        <begin position="98"/>
        <end position="202"/>
    </location>
</feature>
<keyword evidence="2" id="KW-0472">Membrane</keyword>
<keyword evidence="5" id="KW-1185">Reference proteome</keyword>
<feature type="transmembrane region" description="Helical" evidence="2">
    <location>
        <begin position="185"/>
        <end position="206"/>
    </location>
</feature>
<feature type="transmembrane region" description="Helical" evidence="2">
    <location>
        <begin position="116"/>
        <end position="134"/>
    </location>
</feature>
<dbReference type="PANTHER" id="PTHR30487:SF0">
    <property type="entry name" value="PREPILIN LEADER PEPTIDASE_N-METHYLTRANSFERASE-RELATED"/>
    <property type="match status" value="1"/>
</dbReference>
<keyword evidence="2" id="KW-1133">Transmembrane helix</keyword>
<feature type="transmembrane region" description="Helical" evidence="2">
    <location>
        <begin position="36"/>
        <end position="54"/>
    </location>
</feature>
<proteinExistence type="inferred from homology"/>
<dbReference type="EMBL" id="LZFO01000013">
    <property type="protein sequence ID" value="OFI06227.1"/>
    <property type="molecule type" value="Genomic_DNA"/>
</dbReference>
<dbReference type="GO" id="GO:0006465">
    <property type="term" value="P:signal peptide processing"/>
    <property type="evidence" value="ECO:0007669"/>
    <property type="project" value="TreeGrafter"/>
</dbReference>
<dbReference type="GO" id="GO:0004190">
    <property type="term" value="F:aspartic-type endopeptidase activity"/>
    <property type="evidence" value="ECO:0007669"/>
    <property type="project" value="InterPro"/>
</dbReference>
<evidence type="ECO:0000256" key="2">
    <source>
        <dbReference type="SAM" id="Phobius"/>
    </source>
</evidence>
<gene>
    <name evidence="4" type="ORF">CLOACE_11260</name>
</gene>
<dbReference type="InterPro" id="IPR000045">
    <property type="entry name" value="Prepilin_IV_endopep_pep"/>
</dbReference>
<feature type="transmembrane region" description="Helical" evidence="2">
    <location>
        <begin position="6"/>
        <end position="24"/>
    </location>
</feature>
<dbReference type="Proteomes" id="UP000175744">
    <property type="component" value="Unassembled WGS sequence"/>
</dbReference>